<feature type="region of interest" description="Disordered" evidence="2">
    <location>
        <begin position="95"/>
        <end position="136"/>
    </location>
</feature>
<evidence type="ECO:0000313" key="3">
    <source>
        <dbReference type="EMBL" id="RKP36548.1"/>
    </source>
</evidence>
<evidence type="ECO:0000313" key="4">
    <source>
        <dbReference type="Proteomes" id="UP000268162"/>
    </source>
</evidence>
<gene>
    <name evidence="3" type="ORF">BJ085DRAFT_37532</name>
</gene>
<protein>
    <submittedName>
        <fullName evidence="3">Uncharacterized protein</fullName>
    </submittedName>
</protein>
<reference evidence="4" key="1">
    <citation type="journal article" date="2018" name="Nat. Microbiol.">
        <title>Leveraging single-cell genomics to expand the fungal tree of life.</title>
        <authorList>
            <person name="Ahrendt S.R."/>
            <person name="Quandt C.A."/>
            <person name="Ciobanu D."/>
            <person name="Clum A."/>
            <person name="Salamov A."/>
            <person name="Andreopoulos B."/>
            <person name="Cheng J.F."/>
            <person name="Woyke T."/>
            <person name="Pelin A."/>
            <person name="Henrissat B."/>
            <person name="Reynolds N.K."/>
            <person name="Benny G.L."/>
            <person name="Smith M.E."/>
            <person name="James T.Y."/>
            <person name="Grigoriev I.V."/>
        </authorList>
    </citation>
    <scope>NUCLEOTIDE SEQUENCE [LARGE SCALE GENOMIC DNA]</scope>
    <source>
        <strain evidence="4">RSA 468</strain>
    </source>
</reference>
<sequence length="868" mass="95588">MESQAALPAPSLKSTSSTTRERAASVLCSPRSLIPKRLPVPSISVDLNPAEGTIHMLSNPTSPVLSTSAIDSFRCASRLTFDYNSDSSSELDLAEYDPGHRRPPIPDTLLSGQPTMGDGSGDSISPTDAGPPSIFATDSVTFESDLESESSYDPLDSSSIRRGGHAFGFIRPTSSYPIHKIDKLRAEMARRAAEGFLPDNERSIGHQSSALDTSSMSIASTKSSLRNKTPLGARASSKASPATTMGVREMDARMKGLQHENSDLRIQLFSLREKLAKYNSTSLEDMEETVRKYHGQLERFYNENAQLTDDRQRLQAQVDKLLYEVEHPAPCTLEHGISAEQETMLNRALADSQTMRQQIEQLREENETLQQNNRELIESRATLLNQTSELSSDHSILKSQLDLAKGENEVLVNRLHQAAVEITEVKENILCYEGQVHALQKEVSYYRAQCNPVESPYPAASPVGAHHKTSRLTTPPHSACGVPFPRINRRASNLSSVSSTYYLPQPPYGLPGPSSDAAHITAEVGPLDDTATHHSHPYGSPRPALSHDVLSVGSGSGMGGQGTRARGASVLASPTPDLAGRALYSRLSHHASPRPRGFTEASFNALATAAHGMGGDEWMATKVALDSTIEKLQFELRDARQLNLDKSKKITDLEAQLNMTVRSLKAEDLGHRQRLDYLQEKVAKYNHERTVLAEENESLRQRYDDYQRRVEELDEAYKEAQITTSRLQQELRLKDGMLQEFQLTRGDGSTTTTTVTMTAVAGGGGGTISQIASPSQSDQDGMARLNVQLQHSLHFKEAELKYEQDRCALLHDIIAGHKGELTHLRDQNRQYTRAINTLVKQIELVESLRPSLDNALGYLTPPRSSRKP</sequence>
<feature type="coiled-coil region" evidence="1">
    <location>
        <begin position="682"/>
        <end position="730"/>
    </location>
</feature>
<accession>A0A4P9ZTJ6</accession>
<dbReference type="EMBL" id="ML002635">
    <property type="protein sequence ID" value="RKP36548.1"/>
    <property type="molecule type" value="Genomic_DNA"/>
</dbReference>
<dbReference type="PANTHER" id="PTHR23159:SF31">
    <property type="entry name" value="CENTROSOME-ASSOCIATED PROTEIN CEP250 ISOFORM X1"/>
    <property type="match status" value="1"/>
</dbReference>
<keyword evidence="1" id="KW-0175">Coiled coil</keyword>
<feature type="compositionally biased region" description="Low complexity" evidence="2">
    <location>
        <begin position="214"/>
        <end position="224"/>
    </location>
</feature>
<proteinExistence type="predicted"/>
<dbReference type="AlphaFoldDB" id="A0A4P9ZTJ6"/>
<evidence type="ECO:0000256" key="1">
    <source>
        <dbReference type="SAM" id="Coils"/>
    </source>
</evidence>
<keyword evidence="4" id="KW-1185">Reference proteome</keyword>
<feature type="region of interest" description="Disordered" evidence="2">
    <location>
        <begin position="1"/>
        <end position="24"/>
    </location>
</feature>
<feature type="coiled-coil region" evidence="1">
    <location>
        <begin position="247"/>
        <end position="386"/>
    </location>
</feature>
<feature type="region of interest" description="Disordered" evidence="2">
    <location>
        <begin position="197"/>
        <end position="245"/>
    </location>
</feature>
<name>A0A4P9ZTJ6_9FUNG</name>
<evidence type="ECO:0000256" key="2">
    <source>
        <dbReference type="SAM" id="MobiDB-lite"/>
    </source>
</evidence>
<dbReference type="Proteomes" id="UP000268162">
    <property type="component" value="Unassembled WGS sequence"/>
</dbReference>
<dbReference type="PANTHER" id="PTHR23159">
    <property type="entry name" value="CENTROSOMAL PROTEIN 2"/>
    <property type="match status" value="1"/>
</dbReference>
<organism evidence="3 4">
    <name type="scientific">Dimargaris cristalligena</name>
    <dbReference type="NCBI Taxonomy" id="215637"/>
    <lineage>
        <taxon>Eukaryota</taxon>
        <taxon>Fungi</taxon>
        <taxon>Fungi incertae sedis</taxon>
        <taxon>Zoopagomycota</taxon>
        <taxon>Kickxellomycotina</taxon>
        <taxon>Dimargaritomycetes</taxon>
        <taxon>Dimargaritales</taxon>
        <taxon>Dimargaritaceae</taxon>
        <taxon>Dimargaris</taxon>
    </lineage>
</organism>